<keyword evidence="4" id="KW-0964">Secreted</keyword>
<dbReference type="FunFam" id="2.60.120.310:FF:000005">
    <property type="entry name" value="Peptidylglycine alpha-hydroxylating monooxygenase"/>
    <property type="match status" value="1"/>
</dbReference>
<evidence type="ECO:0000256" key="4">
    <source>
        <dbReference type="ARBA" id="ARBA00022525"/>
    </source>
</evidence>
<feature type="domain" description="Copper type II ascorbate-dependent monooxygenase N-terminal" evidence="16">
    <location>
        <begin position="27"/>
        <end position="157"/>
    </location>
</feature>
<dbReference type="RefSeq" id="XP_034245258.1">
    <property type="nucleotide sequence ID" value="XM_034389367.1"/>
</dbReference>
<dbReference type="Pfam" id="PF01082">
    <property type="entry name" value="Cu2_monooxygen"/>
    <property type="match status" value="1"/>
</dbReference>
<feature type="disulfide bond" evidence="14">
    <location>
        <begin position="44"/>
        <end position="89"/>
    </location>
</feature>
<dbReference type="InParanoid" id="A0A6P8YYL7"/>
<dbReference type="InterPro" id="IPR008977">
    <property type="entry name" value="PHM/PNGase_F_dom_sf"/>
</dbReference>
<feature type="binding site" evidence="13">
    <location>
        <position position="70"/>
    </location>
    <ligand>
        <name>Cu(2+)</name>
        <dbReference type="ChEBI" id="CHEBI:29036"/>
        <label>1</label>
        <note>catalytic</note>
    </ligand>
</feature>
<dbReference type="Gene3D" id="2.60.120.230">
    <property type="match status" value="1"/>
</dbReference>
<feature type="domain" description="Copper type II ascorbate-dependent monooxygenase C-terminal" evidence="17">
    <location>
        <begin position="179"/>
        <end position="326"/>
    </location>
</feature>
<dbReference type="InterPro" id="IPR014784">
    <property type="entry name" value="Cu2_ascorb_mOase-like_C"/>
</dbReference>
<dbReference type="OrthoDB" id="10044505at2759"/>
<keyword evidence="9 19" id="KW-0503">Monooxygenase</keyword>
<dbReference type="GO" id="GO:0006518">
    <property type="term" value="P:peptide metabolic process"/>
    <property type="evidence" value="ECO:0007669"/>
    <property type="project" value="InterPro"/>
</dbReference>
<organism evidence="19">
    <name type="scientific">Thrips palmi</name>
    <name type="common">Melon thrips</name>
    <dbReference type="NCBI Taxonomy" id="161013"/>
    <lineage>
        <taxon>Eukaryota</taxon>
        <taxon>Metazoa</taxon>
        <taxon>Ecdysozoa</taxon>
        <taxon>Arthropoda</taxon>
        <taxon>Hexapoda</taxon>
        <taxon>Insecta</taxon>
        <taxon>Pterygota</taxon>
        <taxon>Neoptera</taxon>
        <taxon>Paraneoptera</taxon>
        <taxon>Thysanoptera</taxon>
        <taxon>Terebrantia</taxon>
        <taxon>Thripoidea</taxon>
        <taxon>Thripidae</taxon>
        <taxon>Thrips</taxon>
    </lineage>
</organism>
<comment type="catalytic activity">
    <reaction evidence="12">
        <text>a [peptide]-C-terminal glycine + 2 L-ascorbate + O2 = a [peptide]-C-terminal (2S)-2-hydroxyglycine + 2 monodehydro-L-ascorbate radical + H2O</text>
        <dbReference type="Rhea" id="RHEA:21452"/>
        <dbReference type="Rhea" id="RHEA-COMP:13486"/>
        <dbReference type="Rhea" id="RHEA-COMP:15321"/>
        <dbReference type="ChEBI" id="CHEBI:15377"/>
        <dbReference type="ChEBI" id="CHEBI:15379"/>
        <dbReference type="ChEBI" id="CHEBI:38290"/>
        <dbReference type="ChEBI" id="CHEBI:59513"/>
        <dbReference type="ChEBI" id="CHEBI:137000"/>
        <dbReference type="ChEBI" id="CHEBI:142768"/>
        <dbReference type="EC" id="1.14.17.3"/>
    </reaction>
</comment>
<keyword evidence="10 14" id="KW-1015">Disulfide bond</keyword>
<name>A0A6P8YYL7_THRPL</name>
<dbReference type="GO" id="GO:0005576">
    <property type="term" value="C:extracellular region"/>
    <property type="evidence" value="ECO:0007669"/>
    <property type="project" value="UniProtKB-SubCell"/>
</dbReference>
<evidence type="ECO:0000256" key="13">
    <source>
        <dbReference type="PIRSR" id="PIRSR600720-2"/>
    </source>
</evidence>
<dbReference type="GO" id="GO:0016020">
    <property type="term" value="C:membrane"/>
    <property type="evidence" value="ECO:0007669"/>
    <property type="project" value="InterPro"/>
</dbReference>
<gene>
    <name evidence="19" type="primary">LOC117647562</name>
</gene>
<evidence type="ECO:0000259" key="16">
    <source>
        <dbReference type="Pfam" id="PF01082"/>
    </source>
</evidence>
<dbReference type="InterPro" id="IPR000720">
    <property type="entry name" value="PHM/PAL"/>
</dbReference>
<evidence type="ECO:0000256" key="6">
    <source>
        <dbReference type="ARBA" id="ARBA00022729"/>
    </source>
</evidence>
<feature type="disulfide bond" evidence="14">
    <location>
        <begin position="203"/>
        <end position="315"/>
    </location>
</feature>
<dbReference type="InterPro" id="IPR014783">
    <property type="entry name" value="Cu2_ascorb_mOase_CS-2"/>
</dbReference>
<feature type="binding site" evidence="13">
    <location>
        <position position="221"/>
    </location>
    <ligand>
        <name>Cu(2+)</name>
        <dbReference type="ChEBI" id="CHEBI:29036"/>
        <label>1</label>
        <note>catalytic</note>
    </ligand>
</feature>
<evidence type="ECO:0000259" key="17">
    <source>
        <dbReference type="Pfam" id="PF03712"/>
    </source>
</evidence>
<comment type="similarity">
    <text evidence="2">Belongs to the copper type II ascorbate-dependent monooxygenase family.</text>
</comment>
<evidence type="ECO:0000256" key="14">
    <source>
        <dbReference type="PIRSR" id="PIRSR600720-3"/>
    </source>
</evidence>
<evidence type="ECO:0000256" key="7">
    <source>
        <dbReference type="ARBA" id="ARBA00023002"/>
    </source>
</evidence>
<dbReference type="FunCoup" id="A0A6P8YYL7">
    <property type="interactions" value="58"/>
</dbReference>
<keyword evidence="5 13" id="KW-0479">Metal-binding</keyword>
<dbReference type="GO" id="GO:0004504">
    <property type="term" value="F:peptidylglycine monooxygenase activity"/>
    <property type="evidence" value="ECO:0007669"/>
    <property type="project" value="UniProtKB-EC"/>
</dbReference>
<dbReference type="InterPro" id="IPR000323">
    <property type="entry name" value="Cu2_ascorb_mOase_N"/>
</dbReference>
<keyword evidence="6 15" id="KW-0732">Signal</keyword>
<keyword evidence="8 13" id="KW-0186">Copper</keyword>
<dbReference type="KEGG" id="tpal:117647562"/>
<evidence type="ECO:0000256" key="15">
    <source>
        <dbReference type="SAM" id="SignalP"/>
    </source>
</evidence>
<dbReference type="GO" id="GO:0005507">
    <property type="term" value="F:copper ion binding"/>
    <property type="evidence" value="ECO:0007669"/>
    <property type="project" value="InterPro"/>
</dbReference>
<keyword evidence="7" id="KW-0560">Oxidoreductase</keyword>
<evidence type="ECO:0000313" key="18">
    <source>
        <dbReference type="Proteomes" id="UP000515158"/>
    </source>
</evidence>
<evidence type="ECO:0000256" key="8">
    <source>
        <dbReference type="ARBA" id="ARBA00023008"/>
    </source>
</evidence>
<evidence type="ECO:0000256" key="1">
    <source>
        <dbReference type="ARBA" id="ARBA00004613"/>
    </source>
</evidence>
<dbReference type="PROSITE" id="PS00085">
    <property type="entry name" value="CU2_MONOOXYGENASE_2"/>
    <property type="match status" value="1"/>
</dbReference>
<reference evidence="19" key="1">
    <citation type="submission" date="2025-08" db="UniProtKB">
        <authorList>
            <consortium name="RefSeq"/>
        </authorList>
    </citation>
    <scope>IDENTIFICATION</scope>
    <source>
        <tissue evidence="19">Total insect</tissue>
    </source>
</reference>
<proteinExistence type="inferred from homology"/>
<comment type="cofactor">
    <cofactor evidence="13">
        <name>Cu(2+)</name>
        <dbReference type="ChEBI" id="CHEBI:29036"/>
    </cofactor>
    <text evidence="13">Binds 2 Cu(2+) ions per subunit.</text>
</comment>
<feature type="binding site" evidence="13">
    <location>
        <position position="219"/>
    </location>
    <ligand>
        <name>Cu(2+)</name>
        <dbReference type="ChEBI" id="CHEBI:29036"/>
        <label>1</label>
        <note>catalytic</note>
    </ligand>
</feature>
<evidence type="ECO:0000256" key="12">
    <source>
        <dbReference type="ARBA" id="ARBA00048431"/>
    </source>
</evidence>
<dbReference type="PANTHER" id="PTHR10680">
    <property type="entry name" value="PEPTIDYL-GLYCINE ALPHA-AMIDATING MONOOXYGENASE"/>
    <property type="match status" value="1"/>
</dbReference>
<feature type="signal peptide" evidence="15">
    <location>
        <begin position="1"/>
        <end position="23"/>
    </location>
</feature>
<protein>
    <recommendedName>
        <fullName evidence="3">peptidylglycine monooxygenase</fullName>
        <ecNumber evidence="3">1.14.17.3</ecNumber>
    </recommendedName>
</protein>
<dbReference type="SUPFAM" id="SSF49742">
    <property type="entry name" value="PHM/PNGase F"/>
    <property type="match status" value="2"/>
</dbReference>
<feature type="binding site" evidence="13">
    <location>
        <position position="71"/>
    </location>
    <ligand>
        <name>Cu(2+)</name>
        <dbReference type="ChEBI" id="CHEBI:29036"/>
        <label>1</label>
        <note>catalytic</note>
    </ligand>
</feature>
<evidence type="ECO:0000256" key="9">
    <source>
        <dbReference type="ARBA" id="ARBA00023033"/>
    </source>
</evidence>
<feature type="disulfide bond" evidence="14">
    <location>
        <begin position="275"/>
        <end position="296"/>
    </location>
</feature>
<keyword evidence="11" id="KW-0325">Glycoprotein</keyword>
<accession>A0A6P8YYL7</accession>
<dbReference type="FunFam" id="2.60.120.230:FF:000002">
    <property type="entry name" value="Peptidyl-glycine alpha-amidating monooxygenase B"/>
    <property type="match status" value="1"/>
</dbReference>
<dbReference type="GeneID" id="117647562"/>
<dbReference type="Proteomes" id="UP000515158">
    <property type="component" value="Unplaced"/>
</dbReference>
<feature type="binding site" evidence="13">
    <location>
        <position position="150"/>
    </location>
    <ligand>
        <name>Cu(2+)</name>
        <dbReference type="ChEBI" id="CHEBI:29036"/>
        <label>1</label>
        <note>catalytic</note>
    </ligand>
</feature>
<evidence type="ECO:0000256" key="3">
    <source>
        <dbReference type="ARBA" id="ARBA00012689"/>
    </source>
</evidence>
<dbReference type="Gene3D" id="2.60.120.310">
    <property type="entry name" value="Copper type II, ascorbate-dependent monooxygenase, N-terminal domain"/>
    <property type="match status" value="1"/>
</dbReference>
<evidence type="ECO:0000256" key="11">
    <source>
        <dbReference type="ARBA" id="ARBA00023180"/>
    </source>
</evidence>
<dbReference type="PANTHER" id="PTHR10680:SF14">
    <property type="entry name" value="PEPTIDYL-GLYCINE ALPHA-AMIDATING MONOOXYGENASE"/>
    <property type="match status" value="1"/>
</dbReference>
<keyword evidence="18" id="KW-1185">Reference proteome</keyword>
<dbReference type="Pfam" id="PF03712">
    <property type="entry name" value="Cu2_monoox_C"/>
    <property type="match status" value="1"/>
</dbReference>
<feature type="chain" id="PRO_5027640953" description="peptidylglycine monooxygenase" evidence="15">
    <location>
        <begin position="24"/>
        <end position="341"/>
    </location>
</feature>
<feature type="binding site" evidence="13">
    <location>
        <position position="295"/>
    </location>
    <ligand>
        <name>Cu(2+)</name>
        <dbReference type="ChEBI" id="CHEBI:29036"/>
        <label>1</label>
        <note>catalytic</note>
    </ligand>
</feature>
<dbReference type="InterPro" id="IPR024548">
    <property type="entry name" value="Cu2_monoox_C"/>
</dbReference>
<sequence>MDRAALLQCCVLAVVACCATGLADNKFSLLMPNVRPTVPELYLCTPVKVDPLRPYYIVGFEPNATMATAHHILLYGCSEPGSAKPVWNCGEMASADDGSGMEASSPCRAGSGSEIVYAWARDAPMLKLPPEVGFKVGGDSDIKYLVLQVHYAHIDRFKDGSTDDSGIILHYTQRPLPRLAGVVLLGTGGRIAPHSVEHMETSCEVKEHKVIHPFAYRTHTHSLGKVVSGYRVRRDEQGQDHWTELGRRDPLTPQMFYPVTNNVTVRHGDRLAARCTMDNPRDDYTMIGATNKDEMCNFYLMYWVEGTVPLDVKYCFTSGPPSYHWESAHMNHIPDEEASSL</sequence>
<evidence type="ECO:0000256" key="10">
    <source>
        <dbReference type="ARBA" id="ARBA00023157"/>
    </source>
</evidence>
<dbReference type="InterPro" id="IPR036939">
    <property type="entry name" value="Cu2_ascorb_mOase_N_sf"/>
</dbReference>
<evidence type="ECO:0000256" key="2">
    <source>
        <dbReference type="ARBA" id="ARBA00010676"/>
    </source>
</evidence>
<comment type="subcellular location">
    <subcellularLocation>
        <location evidence="1">Secreted</location>
    </subcellularLocation>
</comment>
<dbReference type="AlphaFoldDB" id="A0A6P8YYL7"/>
<evidence type="ECO:0000256" key="5">
    <source>
        <dbReference type="ARBA" id="ARBA00022723"/>
    </source>
</evidence>
<dbReference type="CTD" id="37823"/>
<dbReference type="PRINTS" id="PR00790">
    <property type="entry name" value="PAMONOXGNASE"/>
</dbReference>
<evidence type="ECO:0000313" key="19">
    <source>
        <dbReference type="RefSeq" id="XP_034245258.1"/>
    </source>
</evidence>
<dbReference type="PROSITE" id="PS51257">
    <property type="entry name" value="PROKAR_LIPOPROTEIN"/>
    <property type="match status" value="1"/>
</dbReference>
<dbReference type="EC" id="1.14.17.3" evidence="3"/>